<accession>A0ABY5Y3S5</accession>
<dbReference type="RefSeq" id="WP_334315821.1">
    <property type="nucleotide sequence ID" value="NZ_CP065938.1"/>
</dbReference>
<keyword evidence="2" id="KW-1185">Reference proteome</keyword>
<reference evidence="1" key="1">
    <citation type="submission" date="2020-12" db="EMBL/GenBank/DDBJ databases">
        <title>Taurinivorans muris gen. nov., sp. nov., fundamental and realized metabolic niche of a ubiquitous sulfidogenic bacterium in the murine intestine.</title>
        <authorList>
            <person name="Ye H."/>
            <person name="Hanson B.T."/>
            <person name="Loy A."/>
        </authorList>
    </citation>
    <scope>NUCLEOTIDE SEQUENCE</scope>
    <source>
        <strain evidence="1">LT0009</strain>
    </source>
</reference>
<gene>
    <name evidence="1" type="ORF">JBF11_02560</name>
</gene>
<name>A0ABY5Y3S5_9BACT</name>
<organism evidence="1 2">
    <name type="scientific">Taurinivorans muris</name>
    <dbReference type="NCBI Taxonomy" id="2787751"/>
    <lineage>
        <taxon>Bacteria</taxon>
        <taxon>Pseudomonadati</taxon>
        <taxon>Thermodesulfobacteriota</taxon>
        <taxon>Desulfovibrionia</taxon>
        <taxon>Desulfovibrionales</taxon>
        <taxon>Desulfovibrionaceae</taxon>
        <taxon>Taurinivorans</taxon>
    </lineage>
</organism>
<dbReference type="Proteomes" id="UP001058120">
    <property type="component" value="Chromosome"/>
</dbReference>
<proteinExistence type="predicted"/>
<evidence type="ECO:0000313" key="1">
    <source>
        <dbReference type="EMBL" id="UWX06219.1"/>
    </source>
</evidence>
<sequence length="84" mass="9588">MCACRAFTEDMYFNQEDGIPHFYTDISNSRQINPALLAYHMEGEALKFPEVNSAKLGDLSFENRVMHGNLQLTLENGEIIYVTI</sequence>
<evidence type="ECO:0000313" key="2">
    <source>
        <dbReference type="Proteomes" id="UP001058120"/>
    </source>
</evidence>
<dbReference type="EMBL" id="CP065938">
    <property type="protein sequence ID" value="UWX06219.1"/>
    <property type="molecule type" value="Genomic_DNA"/>
</dbReference>
<protein>
    <submittedName>
        <fullName evidence="1">Uncharacterized protein</fullName>
    </submittedName>
</protein>